<evidence type="ECO:0000313" key="2">
    <source>
        <dbReference type="EMBL" id="KAJ1607272.1"/>
    </source>
</evidence>
<dbReference type="PROSITE" id="PS50092">
    <property type="entry name" value="TSP1"/>
    <property type="match status" value="2"/>
</dbReference>
<gene>
    <name evidence="2" type="ORF">OJ253_2435</name>
</gene>
<feature type="signal peptide" evidence="1">
    <location>
        <begin position="1"/>
        <end position="23"/>
    </location>
</feature>
<feature type="chain" id="PRO_5038482973" evidence="1">
    <location>
        <begin position="24"/>
        <end position="509"/>
    </location>
</feature>
<organism evidence="2">
    <name type="scientific">Cryptosporidium canis</name>
    <dbReference type="NCBI Taxonomy" id="195482"/>
    <lineage>
        <taxon>Eukaryota</taxon>
        <taxon>Sar</taxon>
        <taxon>Alveolata</taxon>
        <taxon>Apicomplexa</taxon>
        <taxon>Conoidasida</taxon>
        <taxon>Coccidia</taxon>
        <taxon>Eucoccidiorida</taxon>
        <taxon>Eimeriorina</taxon>
        <taxon>Cryptosporidiidae</taxon>
        <taxon>Cryptosporidium</taxon>
    </lineage>
</organism>
<name>A0A9D5DJC2_9CRYT</name>
<accession>A0A9D5DJC2</accession>
<dbReference type="OrthoDB" id="347314at2759"/>
<dbReference type="EMBL" id="JAPCXC010000060">
    <property type="protein sequence ID" value="KAJ1607272.1"/>
    <property type="molecule type" value="Genomic_DNA"/>
</dbReference>
<proteinExistence type="predicted"/>
<reference evidence="2" key="1">
    <citation type="submission" date="2022-10" db="EMBL/GenBank/DDBJ databases">
        <title>Adaptive evolution leads to modifications in subtelomeric GC content in a zoonotic Cryptosporidium species.</title>
        <authorList>
            <person name="Li J."/>
            <person name="Feng Y."/>
            <person name="Xiao L."/>
        </authorList>
    </citation>
    <scope>NUCLEOTIDE SEQUENCE</scope>
    <source>
        <strain evidence="2">33844</strain>
    </source>
</reference>
<evidence type="ECO:0000256" key="1">
    <source>
        <dbReference type="SAM" id="SignalP"/>
    </source>
</evidence>
<comment type="caution">
    <text evidence="2">The sequence shown here is derived from an EMBL/GenBank/DDBJ whole genome shotgun (WGS) entry which is preliminary data.</text>
</comment>
<keyword evidence="1" id="KW-0732">Signal</keyword>
<dbReference type="Gene3D" id="2.20.100.10">
    <property type="entry name" value="Thrombospondin type-1 (TSP1) repeat"/>
    <property type="match status" value="4"/>
</dbReference>
<dbReference type="PANTHER" id="PTHR20920">
    <property type="entry name" value="RPE-SPONDIN"/>
    <property type="match status" value="1"/>
</dbReference>
<dbReference type="InterPro" id="IPR000884">
    <property type="entry name" value="TSP1_rpt"/>
</dbReference>
<dbReference type="AlphaFoldDB" id="A0A9D5DJC2"/>
<dbReference type="Proteomes" id="UP001067231">
    <property type="component" value="Unassembled WGS sequence"/>
</dbReference>
<dbReference type="InterPro" id="IPR039942">
    <property type="entry name" value="SBSPO"/>
</dbReference>
<dbReference type="InterPro" id="IPR036383">
    <property type="entry name" value="TSP1_rpt_sf"/>
</dbReference>
<dbReference type="SMART" id="SM00209">
    <property type="entry name" value="TSP1"/>
    <property type="match status" value="4"/>
</dbReference>
<protein>
    <submittedName>
        <fullName evidence="2">TSP1 domain-containing protein TSP3</fullName>
    </submittedName>
</protein>
<sequence>MFLRISAIYLVWTAIDLVTLVKGSCPEYGAYYKGKFCIAANGLEWWEANSWQECRERCKSNLFSAVPCGRFAWDSNGGTCTLQNGDNNCREKRPNIISGTPNVSVTGSCATTCTVGSWSEWSNTCVPKVYGGITYRTRKIVSKPKYPLEKCPHLQEVVNCSDRNWGKMSSAELNDENSALSHVLSGKIQQSALGKDTSALNCPNYDVGVLGWGCSLEDDLNYGNLVKTESYTWQDCLNRCKQRSDCTNFNFRTTGTGTSPCYLILGEIGCSFHSIGWISGSKNLAVKYGECDVNCVLGEWTQWSGCDSAVCMDGKAYSKRIRPVITSQRGSGAACSKTRELKECTASYTCMANSCVVGDWSSWSSCRENCNGEIIRRRTVQQIPSPGGTPCPHLFEISKDTNCAKKTDIYGIFSNTLCLAANAFPWSAWSGCSSDCGGGFRIRKRASVLKQYSAESCNQQQCSTYKVENCNVNFSPNSLYQQFNRLCLITGYYNSKDHLKLLVEHEFRV</sequence>
<dbReference type="Pfam" id="PF00090">
    <property type="entry name" value="TSP_1"/>
    <property type="match status" value="2"/>
</dbReference>
<dbReference type="PANTHER" id="PTHR20920:SF5">
    <property type="entry name" value="SMB DOMAIN-CONTAINING PROTEIN"/>
    <property type="match status" value="1"/>
</dbReference>
<dbReference type="SUPFAM" id="SSF82895">
    <property type="entry name" value="TSP-1 type 1 repeat"/>
    <property type="match status" value="2"/>
</dbReference>